<feature type="compositionally biased region" description="Basic residues" evidence="1">
    <location>
        <begin position="124"/>
        <end position="138"/>
    </location>
</feature>
<dbReference type="CDD" id="cd18968">
    <property type="entry name" value="chromodomain"/>
    <property type="match status" value="1"/>
</dbReference>
<gene>
    <name evidence="3" type="ORF">ARMSODRAFT_1077912</name>
</gene>
<accession>A0A2H3CIW9</accession>
<feature type="region of interest" description="Disordered" evidence="1">
    <location>
        <begin position="83"/>
        <end position="319"/>
    </location>
</feature>
<dbReference type="InterPro" id="IPR023780">
    <property type="entry name" value="Chromo_domain"/>
</dbReference>
<feature type="domain" description="Chromo" evidence="2">
    <location>
        <begin position="8"/>
        <end position="74"/>
    </location>
</feature>
<dbReference type="PROSITE" id="PS50013">
    <property type="entry name" value="CHROMO_2"/>
    <property type="match status" value="1"/>
</dbReference>
<evidence type="ECO:0000256" key="1">
    <source>
        <dbReference type="SAM" id="MobiDB-lite"/>
    </source>
</evidence>
<sequence length="614" mass="66075">MTDNEQEYEVESVLLARVAKKSARSKQLIWQYRVKWKGYSSEESTWEPKESFVGSEDILEQFWARANTNGRDIEDLSLFRVDENFYPTGPPRRPGKRKSTGAVPRKSSPEVKTEAEPPAEPKPKSKRAGSRSAKRKRSPSVEIAETEPQPKRARGRPSGSAPPKPGKKPTPLSCQSKDKSASKRAAILSSRTKHNRPRKDSPEIVPPSEEEEDGDYAFNSAPVKSTEVSSVQYPPDSISASSPALSLPSSSKSAAEPPVASASTSIPSHRARATNPLVKMIDNHDGMDGGISTKTRLGGSSPKKAKPGPGRSSAGIITKSKSSLLTFTKGGLQTVKGKYVPEKRGEHTDDADVEMAVVDPAETNPPLPPPTAEELLNLAGLDAEAAKNLDDYEDESESNSPTAAQSSLALAKEKLLPTGSITSNNANAPWRSTISNTIFGPLGLASDVPPAPVTSDLSQSPTFVLNLDISVKIPVVLTDIVSTPSSSSSWVFIAENKGLPGKFYDDKTALQIFNTLRTGSSAARVVPASNITEEQKARFGRFHARLDDGALFILPVGKEVLALCSSENALFCQRLNIPPALSCLKKSVLLTRVTVENISAYADVAVPVDAFQWR</sequence>
<reference evidence="4" key="1">
    <citation type="journal article" date="2017" name="Nat. Ecol. Evol.">
        <title>Genome expansion and lineage-specific genetic innovations in the forest pathogenic fungi Armillaria.</title>
        <authorList>
            <person name="Sipos G."/>
            <person name="Prasanna A.N."/>
            <person name="Walter M.C."/>
            <person name="O'Connor E."/>
            <person name="Balint B."/>
            <person name="Krizsan K."/>
            <person name="Kiss B."/>
            <person name="Hess J."/>
            <person name="Varga T."/>
            <person name="Slot J."/>
            <person name="Riley R."/>
            <person name="Boka B."/>
            <person name="Rigling D."/>
            <person name="Barry K."/>
            <person name="Lee J."/>
            <person name="Mihaltcheva S."/>
            <person name="LaButti K."/>
            <person name="Lipzen A."/>
            <person name="Waldron R."/>
            <person name="Moloney N.M."/>
            <person name="Sperisen C."/>
            <person name="Kredics L."/>
            <person name="Vagvoelgyi C."/>
            <person name="Patrignani A."/>
            <person name="Fitzpatrick D."/>
            <person name="Nagy I."/>
            <person name="Doyle S."/>
            <person name="Anderson J.B."/>
            <person name="Grigoriev I.V."/>
            <person name="Gueldener U."/>
            <person name="Muensterkoetter M."/>
            <person name="Nagy L.G."/>
        </authorList>
    </citation>
    <scope>NUCLEOTIDE SEQUENCE [LARGE SCALE GENOMIC DNA]</scope>
    <source>
        <strain evidence="4">28-4</strain>
    </source>
</reference>
<dbReference type="GO" id="GO:0006338">
    <property type="term" value="P:chromatin remodeling"/>
    <property type="evidence" value="ECO:0007669"/>
    <property type="project" value="UniProtKB-ARBA"/>
</dbReference>
<feature type="compositionally biased region" description="Low complexity" evidence="1">
    <location>
        <begin position="234"/>
        <end position="265"/>
    </location>
</feature>
<dbReference type="SUPFAM" id="SSF54160">
    <property type="entry name" value="Chromo domain-like"/>
    <property type="match status" value="1"/>
</dbReference>
<keyword evidence="4" id="KW-1185">Reference proteome</keyword>
<evidence type="ECO:0000313" key="3">
    <source>
        <dbReference type="EMBL" id="PBK78338.1"/>
    </source>
</evidence>
<dbReference type="InterPro" id="IPR016197">
    <property type="entry name" value="Chromo-like_dom_sf"/>
</dbReference>
<dbReference type="EMBL" id="KZ293415">
    <property type="protein sequence ID" value="PBK78338.1"/>
    <property type="molecule type" value="Genomic_DNA"/>
</dbReference>
<dbReference type="AlphaFoldDB" id="A0A2H3CIW9"/>
<dbReference type="Gene3D" id="2.40.50.40">
    <property type="match status" value="1"/>
</dbReference>
<organism evidence="3 4">
    <name type="scientific">Armillaria solidipes</name>
    <dbReference type="NCBI Taxonomy" id="1076256"/>
    <lineage>
        <taxon>Eukaryota</taxon>
        <taxon>Fungi</taxon>
        <taxon>Dikarya</taxon>
        <taxon>Basidiomycota</taxon>
        <taxon>Agaricomycotina</taxon>
        <taxon>Agaricomycetes</taxon>
        <taxon>Agaricomycetidae</taxon>
        <taxon>Agaricales</taxon>
        <taxon>Marasmiineae</taxon>
        <taxon>Physalacriaceae</taxon>
        <taxon>Armillaria</taxon>
    </lineage>
</organism>
<evidence type="ECO:0000259" key="2">
    <source>
        <dbReference type="PROSITE" id="PS50013"/>
    </source>
</evidence>
<protein>
    <recommendedName>
        <fullName evidence="2">Chromo domain-containing protein</fullName>
    </recommendedName>
</protein>
<feature type="compositionally biased region" description="Basic and acidic residues" evidence="1">
    <location>
        <begin position="107"/>
        <end position="123"/>
    </location>
</feature>
<dbReference type="Pfam" id="PF00385">
    <property type="entry name" value="Chromo"/>
    <property type="match status" value="1"/>
</dbReference>
<dbReference type="STRING" id="1076256.A0A2H3CIW9"/>
<feature type="compositionally biased region" description="Polar residues" evidence="1">
    <location>
        <begin position="222"/>
        <end position="232"/>
    </location>
</feature>
<dbReference type="InterPro" id="IPR000953">
    <property type="entry name" value="Chromo/chromo_shadow_dom"/>
</dbReference>
<name>A0A2H3CIW9_9AGAR</name>
<proteinExistence type="predicted"/>
<dbReference type="Proteomes" id="UP000218334">
    <property type="component" value="Unassembled WGS sequence"/>
</dbReference>
<dbReference type="SMART" id="SM00298">
    <property type="entry name" value="CHROMO"/>
    <property type="match status" value="1"/>
</dbReference>
<evidence type="ECO:0000313" key="4">
    <source>
        <dbReference type="Proteomes" id="UP000218334"/>
    </source>
</evidence>